<dbReference type="EMBL" id="MAVT02000156">
    <property type="protein sequence ID" value="POS78843.1"/>
    <property type="molecule type" value="Genomic_DNA"/>
</dbReference>
<comment type="caution">
    <text evidence="4">The sequence shown here is derived from an EMBL/GenBank/DDBJ whole genome shotgun (WGS) entry which is preliminary data.</text>
</comment>
<feature type="region of interest" description="Disordered" evidence="1">
    <location>
        <begin position="310"/>
        <end position="336"/>
    </location>
</feature>
<dbReference type="InterPro" id="IPR018253">
    <property type="entry name" value="DnaJ_domain_CS"/>
</dbReference>
<protein>
    <submittedName>
        <fullName evidence="4">DnaJ domain-containing protein</fullName>
    </submittedName>
</protein>
<feature type="region of interest" description="Disordered" evidence="1">
    <location>
        <begin position="118"/>
        <end position="279"/>
    </location>
</feature>
<name>A0A2P5I8N3_DIAHE</name>
<dbReference type="OrthoDB" id="10250354at2759"/>
<dbReference type="PANTHER" id="PTHR44873">
    <property type="entry name" value="DNAJ HOMOLOG SUBFAMILY C MEMBER 30, MITOCHONDRIAL"/>
    <property type="match status" value="1"/>
</dbReference>
<dbReference type="Gene3D" id="1.10.287.110">
    <property type="entry name" value="DnaJ domain"/>
    <property type="match status" value="1"/>
</dbReference>
<dbReference type="PROSITE" id="PS00636">
    <property type="entry name" value="DNAJ_1"/>
    <property type="match status" value="1"/>
</dbReference>
<dbReference type="PRINTS" id="PR00625">
    <property type="entry name" value="JDOMAIN"/>
</dbReference>
<evidence type="ECO:0000313" key="4">
    <source>
        <dbReference type="EMBL" id="POS78843.1"/>
    </source>
</evidence>
<evidence type="ECO:0000313" key="5">
    <source>
        <dbReference type="Proteomes" id="UP000094444"/>
    </source>
</evidence>
<dbReference type="InterPro" id="IPR001623">
    <property type="entry name" value="DnaJ_domain"/>
</dbReference>
<keyword evidence="2" id="KW-1133">Transmembrane helix</keyword>
<dbReference type="STRING" id="158607.A0A2P5I8N3"/>
<dbReference type="SMART" id="SM00271">
    <property type="entry name" value="DnaJ"/>
    <property type="match status" value="1"/>
</dbReference>
<organism evidence="4 5">
    <name type="scientific">Diaporthe helianthi</name>
    <dbReference type="NCBI Taxonomy" id="158607"/>
    <lineage>
        <taxon>Eukaryota</taxon>
        <taxon>Fungi</taxon>
        <taxon>Dikarya</taxon>
        <taxon>Ascomycota</taxon>
        <taxon>Pezizomycotina</taxon>
        <taxon>Sordariomycetes</taxon>
        <taxon>Sordariomycetidae</taxon>
        <taxon>Diaporthales</taxon>
        <taxon>Diaporthaceae</taxon>
        <taxon>Diaporthe</taxon>
    </lineage>
</organism>
<evidence type="ECO:0000256" key="2">
    <source>
        <dbReference type="SAM" id="Phobius"/>
    </source>
</evidence>
<dbReference type="AlphaFoldDB" id="A0A2P5I8N3"/>
<feature type="compositionally biased region" description="Low complexity" evidence="1">
    <location>
        <begin position="206"/>
        <end position="219"/>
    </location>
</feature>
<dbReference type="Proteomes" id="UP000094444">
    <property type="component" value="Unassembled WGS sequence"/>
</dbReference>
<dbReference type="CDD" id="cd06257">
    <property type="entry name" value="DnaJ"/>
    <property type="match status" value="1"/>
</dbReference>
<accession>A0A2P5I8N3</accession>
<feature type="transmembrane region" description="Helical" evidence="2">
    <location>
        <begin position="283"/>
        <end position="303"/>
    </location>
</feature>
<feature type="domain" description="J" evidence="3">
    <location>
        <begin position="50"/>
        <end position="115"/>
    </location>
</feature>
<reference evidence="4" key="1">
    <citation type="submission" date="2017-09" db="EMBL/GenBank/DDBJ databases">
        <title>Polyketide synthases of a Diaporthe helianthi virulent isolate.</title>
        <authorList>
            <person name="Baroncelli R."/>
        </authorList>
    </citation>
    <scope>NUCLEOTIDE SEQUENCE [LARGE SCALE GENOMIC DNA]</scope>
    <source>
        <strain evidence="4">7/96</strain>
    </source>
</reference>
<proteinExistence type="predicted"/>
<dbReference type="PANTHER" id="PTHR44873:SF1">
    <property type="entry name" value="DNAJ HOMOLOG SUBFAMILY C MEMBER 30, MITOCHONDRIAL"/>
    <property type="match status" value="1"/>
</dbReference>
<feature type="compositionally biased region" description="Gly residues" evidence="1">
    <location>
        <begin position="220"/>
        <end position="229"/>
    </location>
</feature>
<evidence type="ECO:0000259" key="3">
    <source>
        <dbReference type="PROSITE" id="PS50076"/>
    </source>
</evidence>
<gene>
    <name evidence="4" type="ORF">DHEL01_v202769</name>
</gene>
<evidence type="ECO:0000256" key="1">
    <source>
        <dbReference type="SAM" id="MobiDB-lite"/>
    </source>
</evidence>
<dbReference type="PROSITE" id="PS50076">
    <property type="entry name" value="DNAJ_2"/>
    <property type="match status" value="1"/>
</dbReference>
<dbReference type="SUPFAM" id="SSF46565">
    <property type="entry name" value="Chaperone J-domain"/>
    <property type="match status" value="1"/>
</dbReference>
<keyword evidence="2" id="KW-0472">Membrane</keyword>
<dbReference type="InterPro" id="IPR036869">
    <property type="entry name" value="J_dom_sf"/>
</dbReference>
<dbReference type="InterPro" id="IPR053025">
    <property type="entry name" value="Mito_ATP_Synthase-Asso"/>
</dbReference>
<sequence>MPLRTAQFRRAAAHLIAAADSPTRPTPAATFACFFHSSPVLHRDDIDGKNHYETLGVQTGASPKDIKRSFYHLSKTHHPDHNRDDPLASKRFMRISEAYSVLSNTDRRAKYDRDVLRLHDQRATGPPHRGASYSSTGPAGGRPASGLSRRRGTFRGPPPSFYRSGGWGAYGAKRSQAHDDSMSGSPGSGAGHHDAQHHGHHHHHQQQQQQQQQQSASGSHGFGSAGAGTGQDPFGGSSGEVPHFDRTAKAAHTRTHGRVDEIRARKAANKSQIPSASGDYSEVGSFFAVVAVLGVAVGLPYLVMRAWNRPDKKQKKTSRDDWGEPNQGRGGAANID</sequence>
<keyword evidence="2" id="KW-0812">Transmembrane</keyword>
<dbReference type="InParanoid" id="A0A2P5I8N3"/>
<dbReference type="Pfam" id="PF00226">
    <property type="entry name" value="DnaJ"/>
    <property type="match status" value="1"/>
</dbReference>
<keyword evidence="5" id="KW-1185">Reference proteome</keyword>